<dbReference type="CDD" id="cd00093">
    <property type="entry name" value="HTH_XRE"/>
    <property type="match status" value="1"/>
</dbReference>
<organism evidence="4 5">
    <name type="scientific">Clostridium sardiniense</name>
    <name type="common">Clostridium absonum</name>
    <dbReference type="NCBI Taxonomy" id="29369"/>
    <lineage>
        <taxon>Bacteria</taxon>
        <taxon>Bacillati</taxon>
        <taxon>Bacillota</taxon>
        <taxon>Clostridia</taxon>
        <taxon>Eubacteriales</taxon>
        <taxon>Clostridiaceae</taxon>
        <taxon>Clostridium</taxon>
    </lineage>
</organism>
<dbReference type="PANTHER" id="PTHR46558:SF11">
    <property type="entry name" value="HTH-TYPE TRANSCRIPTIONAL REGULATOR XRE"/>
    <property type="match status" value="1"/>
</dbReference>
<protein>
    <submittedName>
        <fullName evidence="4">Helix-turn-helix domain-containing protein</fullName>
    </submittedName>
</protein>
<dbReference type="SMART" id="SM00530">
    <property type="entry name" value="HTH_XRE"/>
    <property type="match status" value="1"/>
</dbReference>
<evidence type="ECO:0000259" key="3">
    <source>
        <dbReference type="PROSITE" id="PS50943"/>
    </source>
</evidence>
<keyword evidence="2" id="KW-0812">Transmembrane</keyword>
<feature type="transmembrane region" description="Helical" evidence="2">
    <location>
        <begin position="88"/>
        <end position="106"/>
    </location>
</feature>
<dbReference type="SUPFAM" id="SSF47413">
    <property type="entry name" value="lambda repressor-like DNA-binding domains"/>
    <property type="match status" value="1"/>
</dbReference>
<comment type="caution">
    <text evidence="4">The sequence shown here is derived from an EMBL/GenBank/DDBJ whole genome shotgun (WGS) entry which is preliminary data.</text>
</comment>
<evidence type="ECO:0000313" key="4">
    <source>
        <dbReference type="EMBL" id="MBY0756429.1"/>
    </source>
</evidence>
<accession>A0ABS7L041</accession>
<dbReference type="PANTHER" id="PTHR46558">
    <property type="entry name" value="TRACRIPTIONAL REGULATORY PROTEIN-RELATED-RELATED"/>
    <property type="match status" value="1"/>
</dbReference>
<feature type="domain" description="HTH cro/C1-type" evidence="3">
    <location>
        <begin position="2"/>
        <end position="53"/>
    </location>
</feature>
<dbReference type="InterPro" id="IPR010982">
    <property type="entry name" value="Lambda_DNA-bd_dom_sf"/>
</dbReference>
<proteinExistence type="predicted"/>
<dbReference type="EMBL" id="JAIKTU010000010">
    <property type="protein sequence ID" value="MBY0756429.1"/>
    <property type="molecule type" value="Genomic_DNA"/>
</dbReference>
<keyword evidence="2" id="KW-1133">Transmembrane helix</keyword>
<evidence type="ECO:0000313" key="5">
    <source>
        <dbReference type="Proteomes" id="UP001299068"/>
    </source>
</evidence>
<evidence type="ECO:0000256" key="2">
    <source>
        <dbReference type="SAM" id="Phobius"/>
    </source>
</evidence>
<dbReference type="InterPro" id="IPR001387">
    <property type="entry name" value="Cro/C1-type_HTH"/>
</dbReference>
<keyword evidence="2" id="KW-0472">Membrane</keyword>
<keyword evidence="1" id="KW-0238">DNA-binding</keyword>
<evidence type="ECO:0000256" key="1">
    <source>
        <dbReference type="ARBA" id="ARBA00023125"/>
    </source>
</evidence>
<dbReference type="Proteomes" id="UP001299068">
    <property type="component" value="Unassembled WGS sequence"/>
</dbReference>
<dbReference type="Pfam" id="PF01381">
    <property type="entry name" value="HTH_3"/>
    <property type="match status" value="1"/>
</dbReference>
<dbReference type="Gene3D" id="1.10.260.40">
    <property type="entry name" value="lambda repressor-like DNA-binding domains"/>
    <property type="match status" value="1"/>
</dbReference>
<reference evidence="4 5" key="1">
    <citation type="journal article" date="2021" name="Cell Host Microbe">
        <title>in vivo commensal control of Clostridioides difficile virulence.</title>
        <authorList>
            <person name="Girinathan B.P."/>
            <person name="Dibenedetto N."/>
            <person name="Worley J.N."/>
            <person name="Peltier J."/>
            <person name="Arrieta-Ortiz M.L."/>
            <person name="Rupa Christinal Immanuel S."/>
            <person name="Lavin R."/>
            <person name="Delaney M.L."/>
            <person name="Cummins C."/>
            <person name="Hoffmann M."/>
            <person name="Luo Y."/>
            <person name="Gonzalez-Escalona N."/>
            <person name="Allard M."/>
            <person name="Onderdonk A.B."/>
            <person name="Gerber G.K."/>
            <person name="Sonenshein A.L."/>
            <person name="Baliga N."/>
            <person name="Dupuy B."/>
            <person name="Bry L."/>
        </authorList>
    </citation>
    <scope>NUCLEOTIDE SEQUENCE [LARGE SCALE GENOMIC DNA]</scope>
    <source>
        <strain evidence="4 5">DSM 599</strain>
    </source>
</reference>
<name>A0ABS7L041_CLOSR</name>
<dbReference type="PROSITE" id="PS50943">
    <property type="entry name" value="HTH_CROC1"/>
    <property type="match status" value="1"/>
</dbReference>
<keyword evidence="5" id="KW-1185">Reference proteome</keyword>
<dbReference type="RefSeq" id="WP_221861675.1">
    <property type="nucleotide sequence ID" value="NZ_JAIKTU010000010.1"/>
</dbReference>
<gene>
    <name evidence="4" type="ORF">K5V21_13320</name>
</gene>
<sequence length="136" mass="15266">MLRKENGLSQEQLADILNISRQAISKWESGKAYPDIENLVQLRSIFKVTLDDLIINETLGEVKEIKDDTKVIEASIEDYEDYEDEHDFSSNLIIGGFIIGMAIGFITGNENWGIFGGLIGLGIGTIIETIIKRYKK</sequence>
<feature type="transmembrane region" description="Helical" evidence="2">
    <location>
        <begin position="112"/>
        <end position="131"/>
    </location>
</feature>